<dbReference type="Pfam" id="PF02481">
    <property type="entry name" value="DNA_processg_A"/>
    <property type="match status" value="1"/>
</dbReference>
<evidence type="ECO:0000259" key="3">
    <source>
        <dbReference type="Pfam" id="PF17782"/>
    </source>
</evidence>
<evidence type="ECO:0000256" key="1">
    <source>
        <dbReference type="ARBA" id="ARBA00006525"/>
    </source>
</evidence>
<comment type="caution">
    <text evidence="4">The sequence shown here is derived from an EMBL/GenBank/DDBJ whole genome shotgun (WGS) entry which is preliminary data.</text>
</comment>
<dbReference type="PANTHER" id="PTHR43022">
    <property type="entry name" value="PROTEIN SMF"/>
    <property type="match status" value="1"/>
</dbReference>
<comment type="similarity">
    <text evidence="1">Belongs to the DprA/Smf family.</text>
</comment>
<evidence type="ECO:0000313" key="5">
    <source>
        <dbReference type="Proteomes" id="UP000177932"/>
    </source>
</evidence>
<dbReference type="InterPro" id="IPR036388">
    <property type="entry name" value="WH-like_DNA-bd_sf"/>
</dbReference>
<dbReference type="Gene3D" id="1.10.10.10">
    <property type="entry name" value="Winged helix-like DNA-binding domain superfamily/Winged helix DNA-binding domain"/>
    <property type="match status" value="1"/>
</dbReference>
<protein>
    <submittedName>
        <fullName evidence="4">DNA protecting protein DprA</fullName>
    </submittedName>
</protein>
<dbReference type="PANTHER" id="PTHR43022:SF1">
    <property type="entry name" value="PROTEIN SMF"/>
    <property type="match status" value="1"/>
</dbReference>
<accession>A0A1G2H9W8</accession>
<dbReference type="InterPro" id="IPR057666">
    <property type="entry name" value="DrpA_SLOG"/>
</dbReference>
<feature type="domain" description="Smf/DprA SLOG" evidence="2">
    <location>
        <begin position="11"/>
        <end position="218"/>
    </location>
</feature>
<evidence type="ECO:0000313" key="4">
    <source>
        <dbReference type="EMBL" id="OGZ58738.1"/>
    </source>
</evidence>
<dbReference type="NCBIfam" id="TIGR00732">
    <property type="entry name" value="dprA"/>
    <property type="match status" value="1"/>
</dbReference>
<name>A0A1G2H9W8_9BACT</name>
<evidence type="ECO:0000259" key="2">
    <source>
        <dbReference type="Pfam" id="PF02481"/>
    </source>
</evidence>
<dbReference type="GO" id="GO:0009294">
    <property type="term" value="P:DNA-mediated transformation"/>
    <property type="evidence" value="ECO:0007669"/>
    <property type="project" value="InterPro"/>
</dbReference>
<organism evidence="4 5">
    <name type="scientific">Candidatus Spechtbacteria bacterium RIFCSPHIGHO2_01_FULL_43_30</name>
    <dbReference type="NCBI Taxonomy" id="1802158"/>
    <lineage>
        <taxon>Bacteria</taxon>
        <taxon>Candidatus Spechtiibacteriota</taxon>
    </lineage>
</organism>
<gene>
    <name evidence="4" type="ORF">A2827_00435</name>
</gene>
<dbReference type="Proteomes" id="UP000177932">
    <property type="component" value="Unassembled WGS sequence"/>
</dbReference>
<dbReference type="InterPro" id="IPR003488">
    <property type="entry name" value="DprA"/>
</dbReference>
<dbReference type="InterPro" id="IPR041614">
    <property type="entry name" value="DprA_WH"/>
</dbReference>
<dbReference type="STRING" id="1802158.A2827_00435"/>
<reference evidence="4 5" key="1">
    <citation type="journal article" date="2016" name="Nat. Commun.">
        <title>Thousands of microbial genomes shed light on interconnected biogeochemical processes in an aquifer system.</title>
        <authorList>
            <person name="Anantharaman K."/>
            <person name="Brown C.T."/>
            <person name="Hug L.A."/>
            <person name="Sharon I."/>
            <person name="Castelle C.J."/>
            <person name="Probst A.J."/>
            <person name="Thomas B.C."/>
            <person name="Singh A."/>
            <person name="Wilkins M.J."/>
            <person name="Karaoz U."/>
            <person name="Brodie E.L."/>
            <person name="Williams K.H."/>
            <person name="Hubbard S.S."/>
            <person name="Banfield J.F."/>
        </authorList>
    </citation>
    <scope>NUCLEOTIDE SEQUENCE [LARGE SCALE GENOMIC DNA]</scope>
</reference>
<dbReference type="AlphaFoldDB" id="A0A1G2H9W8"/>
<dbReference type="Pfam" id="PF17782">
    <property type="entry name" value="WHD_DprA"/>
    <property type="match status" value="1"/>
</dbReference>
<dbReference type="SUPFAM" id="SSF102405">
    <property type="entry name" value="MCP/YpsA-like"/>
    <property type="match status" value="1"/>
</dbReference>
<dbReference type="EMBL" id="MHOD01000001">
    <property type="protein sequence ID" value="OGZ58738.1"/>
    <property type="molecule type" value="Genomic_DNA"/>
</dbReference>
<dbReference type="Gene3D" id="3.40.50.450">
    <property type="match status" value="1"/>
</dbReference>
<proteinExistence type="inferred from homology"/>
<feature type="domain" description="DprA winged helix" evidence="3">
    <location>
        <begin position="230"/>
        <end position="287"/>
    </location>
</feature>
<sequence length="294" mass="31832">MQDRKNKYKSISINDGAYPSRLKEIPQPPKVLHIRGSIPSAPMIGVVGTRTFTPYGKRVAEHIVRGLARAGVCVVSGMARGIDTEAHKAALESGGQTIAVVGSGIDESVIYPRQNIGLAREIEKHGAVLSEFDPFAKSETYFFPQRNRVISGLSLGVLVVEAKEKSGALITANFALEQNREVFAVPGSIFWETSRGPNNLIKQGAKCVTTADEILEEFNLLAPEQLQINTPANTPIEEKILAMLLKNGGNSVHIDKLITLTELSSADVSSSLTIMELEDRVKNLGGGYYAIMSQ</sequence>